<reference evidence="2" key="2">
    <citation type="journal article" date="2015" name="Data Brief">
        <title>Shoot transcriptome of the giant reed, Arundo donax.</title>
        <authorList>
            <person name="Barrero R.A."/>
            <person name="Guerrero F.D."/>
            <person name="Moolhuijzen P."/>
            <person name="Goolsby J.A."/>
            <person name="Tidwell J."/>
            <person name="Bellgard S.E."/>
            <person name="Bellgard M.I."/>
        </authorList>
    </citation>
    <scope>NUCLEOTIDE SEQUENCE</scope>
    <source>
        <tissue evidence="2">Shoot tissue taken approximately 20 cm above the soil surface</tissue>
    </source>
</reference>
<protein>
    <submittedName>
        <fullName evidence="2">Uncharacterized protein</fullName>
    </submittedName>
</protein>
<organism evidence="2">
    <name type="scientific">Arundo donax</name>
    <name type="common">Giant reed</name>
    <name type="synonym">Donax arundinaceus</name>
    <dbReference type="NCBI Taxonomy" id="35708"/>
    <lineage>
        <taxon>Eukaryota</taxon>
        <taxon>Viridiplantae</taxon>
        <taxon>Streptophyta</taxon>
        <taxon>Embryophyta</taxon>
        <taxon>Tracheophyta</taxon>
        <taxon>Spermatophyta</taxon>
        <taxon>Magnoliopsida</taxon>
        <taxon>Liliopsida</taxon>
        <taxon>Poales</taxon>
        <taxon>Poaceae</taxon>
        <taxon>PACMAD clade</taxon>
        <taxon>Arundinoideae</taxon>
        <taxon>Arundineae</taxon>
        <taxon>Arundo</taxon>
    </lineage>
</organism>
<proteinExistence type="predicted"/>
<evidence type="ECO:0000313" key="2">
    <source>
        <dbReference type="EMBL" id="JAD32945.1"/>
    </source>
</evidence>
<accession>A0A0A8Z863</accession>
<evidence type="ECO:0000256" key="1">
    <source>
        <dbReference type="SAM" id="MobiDB-lite"/>
    </source>
</evidence>
<dbReference type="AlphaFoldDB" id="A0A0A8Z863"/>
<name>A0A0A8Z863_ARUDO</name>
<dbReference type="EMBL" id="GBRH01264950">
    <property type="protein sequence ID" value="JAD32945.1"/>
    <property type="molecule type" value="Transcribed_RNA"/>
</dbReference>
<sequence length="91" mass="9773">MATRNSFLLSFFHVPLDSVRSQFSQKLEAPDRNLGPAPAETNSGEEPNLLAQFRQQSLLGLLEHLTCTAAVEPSASAESTCSVPCAAEARI</sequence>
<feature type="region of interest" description="Disordered" evidence="1">
    <location>
        <begin position="25"/>
        <end position="47"/>
    </location>
</feature>
<reference evidence="2" key="1">
    <citation type="submission" date="2014-09" db="EMBL/GenBank/DDBJ databases">
        <authorList>
            <person name="Magalhaes I.L.F."/>
            <person name="Oliveira U."/>
            <person name="Santos F.R."/>
            <person name="Vidigal T.H.D.A."/>
            <person name="Brescovit A.D."/>
            <person name="Santos A.J."/>
        </authorList>
    </citation>
    <scope>NUCLEOTIDE SEQUENCE</scope>
    <source>
        <tissue evidence="2">Shoot tissue taken approximately 20 cm above the soil surface</tissue>
    </source>
</reference>